<feature type="domain" description="Core-binding (CB)" evidence="6">
    <location>
        <begin position="25"/>
        <end position="108"/>
    </location>
</feature>
<dbReference type="InterPro" id="IPR002104">
    <property type="entry name" value="Integrase_catalytic"/>
</dbReference>
<dbReference type="InterPro" id="IPR050090">
    <property type="entry name" value="Tyrosine_recombinase_XerCD"/>
</dbReference>
<dbReference type="InterPro" id="IPR044068">
    <property type="entry name" value="CB"/>
</dbReference>
<keyword evidence="1" id="KW-0229">DNA integration</keyword>
<keyword evidence="3" id="KW-0233">DNA recombination</keyword>
<evidence type="ECO:0000256" key="1">
    <source>
        <dbReference type="ARBA" id="ARBA00022908"/>
    </source>
</evidence>
<evidence type="ECO:0000313" key="8">
    <source>
        <dbReference type="Proteomes" id="UP001500064"/>
    </source>
</evidence>
<dbReference type="InterPro" id="IPR013762">
    <property type="entry name" value="Integrase-like_cat_sf"/>
</dbReference>
<dbReference type="PROSITE" id="PS51898">
    <property type="entry name" value="TYR_RECOMBINASE"/>
    <property type="match status" value="1"/>
</dbReference>
<dbReference type="Gene3D" id="1.10.150.130">
    <property type="match status" value="1"/>
</dbReference>
<keyword evidence="2 4" id="KW-0238">DNA-binding</keyword>
<evidence type="ECO:0000256" key="4">
    <source>
        <dbReference type="PROSITE-ProRule" id="PRU01248"/>
    </source>
</evidence>
<evidence type="ECO:0000256" key="3">
    <source>
        <dbReference type="ARBA" id="ARBA00023172"/>
    </source>
</evidence>
<evidence type="ECO:0000313" key="7">
    <source>
        <dbReference type="EMBL" id="GAA1628281.1"/>
    </source>
</evidence>
<dbReference type="Pfam" id="PF00589">
    <property type="entry name" value="Phage_integrase"/>
    <property type="match status" value="1"/>
</dbReference>
<dbReference type="InterPro" id="IPR004107">
    <property type="entry name" value="Integrase_SAM-like_N"/>
</dbReference>
<dbReference type="PANTHER" id="PTHR30349:SF81">
    <property type="entry name" value="TYROSINE RECOMBINASE XERC"/>
    <property type="match status" value="1"/>
</dbReference>
<name>A0ABN2F321_9ACTN</name>
<comment type="caution">
    <text evidence="7">The sequence shown here is derived from an EMBL/GenBank/DDBJ whole genome shotgun (WGS) entry which is preliminary data.</text>
</comment>
<evidence type="ECO:0000259" key="6">
    <source>
        <dbReference type="PROSITE" id="PS51900"/>
    </source>
</evidence>
<dbReference type="InterPro" id="IPR010998">
    <property type="entry name" value="Integrase_recombinase_N"/>
</dbReference>
<dbReference type="CDD" id="cd00397">
    <property type="entry name" value="DNA_BRE_C"/>
    <property type="match status" value="1"/>
</dbReference>
<evidence type="ECO:0000256" key="2">
    <source>
        <dbReference type="ARBA" id="ARBA00023125"/>
    </source>
</evidence>
<evidence type="ECO:0000259" key="5">
    <source>
        <dbReference type="PROSITE" id="PS51898"/>
    </source>
</evidence>
<dbReference type="RefSeq" id="WP_346104457.1">
    <property type="nucleotide sequence ID" value="NZ_BAAAMU010000015.1"/>
</dbReference>
<gene>
    <name evidence="7" type="primary">xerD_2</name>
    <name evidence="7" type="ORF">GCM10009733_026280</name>
</gene>
<sequence>MTAELIREPMPIGSGGISFPPALLGFAQDATMAWLLSFDSKNTRDAYRLEIERWFGFCGETGLDPLQARKSHGDVYKRWLELQAGKPIPPKTMQRRISAVSSWYEYIADEEIIEANRFKRTRRPKVSRGHSETTALTRDEARALVAAADADHGPARLRTSAFIRVLLHTGIRIEEAISADLSALGYERGLRTLRIVGKGTKPKKRRLPVESGYALDRYLEDRARREGVEVSQLTGRIFVTDTGGRFYRSSASALATRIGRQAGIRAKVTAHVLRHTWASLAAELGADPFEIKEALDHESMDTTMGYIHSGRQLERDPSQLVASALE</sequence>
<protein>
    <submittedName>
        <fullName evidence="7">Site-specific tyrosine recombinase XerD</fullName>
    </submittedName>
</protein>
<dbReference type="PROSITE" id="PS51900">
    <property type="entry name" value="CB"/>
    <property type="match status" value="1"/>
</dbReference>
<reference evidence="7 8" key="1">
    <citation type="journal article" date="2019" name="Int. J. Syst. Evol. Microbiol.">
        <title>The Global Catalogue of Microorganisms (GCM) 10K type strain sequencing project: providing services to taxonomists for standard genome sequencing and annotation.</title>
        <authorList>
            <consortium name="The Broad Institute Genomics Platform"/>
            <consortium name="The Broad Institute Genome Sequencing Center for Infectious Disease"/>
            <person name="Wu L."/>
            <person name="Ma J."/>
        </authorList>
    </citation>
    <scope>NUCLEOTIDE SEQUENCE [LARGE SCALE GENOMIC DNA]</scope>
    <source>
        <strain evidence="7 8">JCM 13929</strain>
    </source>
</reference>
<dbReference type="Proteomes" id="UP001500064">
    <property type="component" value="Unassembled WGS sequence"/>
</dbReference>
<accession>A0ABN2F321</accession>
<proteinExistence type="predicted"/>
<dbReference type="Pfam" id="PF02899">
    <property type="entry name" value="Phage_int_SAM_1"/>
    <property type="match status" value="1"/>
</dbReference>
<feature type="domain" description="Tyr recombinase" evidence="5">
    <location>
        <begin position="131"/>
        <end position="319"/>
    </location>
</feature>
<dbReference type="InterPro" id="IPR011010">
    <property type="entry name" value="DNA_brk_join_enz"/>
</dbReference>
<dbReference type="SUPFAM" id="SSF56349">
    <property type="entry name" value="DNA breaking-rejoining enzymes"/>
    <property type="match status" value="1"/>
</dbReference>
<keyword evidence="8" id="KW-1185">Reference proteome</keyword>
<dbReference type="PANTHER" id="PTHR30349">
    <property type="entry name" value="PHAGE INTEGRASE-RELATED"/>
    <property type="match status" value="1"/>
</dbReference>
<dbReference type="Gene3D" id="1.10.443.10">
    <property type="entry name" value="Intergrase catalytic core"/>
    <property type="match status" value="1"/>
</dbReference>
<organism evidence="7 8">
    <name type="scientific">Nonomuraea maheshkhaliensis</name>
    <dbReference type="NCBI Taxonomy" id="419590"/>
    <lineage>
        <taxon>Bacteria</taxon>
        <taxon>Bacillati</taxon>
        <taxon>Actinomycetota</taxon>
        <taxon>Actinomycetes</taxon>
        <taxon>Streptosporangiales</taxon>
        <taxon>Streptosporangiaceae</taxon>
        <taxon>Nonomuraea</taxon>
    </lineage>
</organism>
<dbReference type="EMBL" id="BAAAMU010000015">
    <property type="protein sequence ID" value="GAA1628281.1"/>
    <property type="molecule type" value="Genomic_DNA"/>
</dbReference>